<dbReference type="EMBL" id="MU117964">
    <property type="protein sequence ID" value="KAF9653454.1"/>
    <property type="molecule type" value="Genomic_DNA"/>
</dbReference>
<evidence type="ECO:0000313" key="2">
    <source>
        <dbReference type="Proteomes" id="UP000886501"/>
    </source>
</evidence>
<gene>
    <name evidence="1" type="ORF">BDM02DRAFT_1912429</name>
</gene>
<comment type="caution">
    <text evidence="1">The sequence shown here is derived from an EMBL/GenBank/DDBJ whole genome shotgun (WGS) entry which is preliminary data.</text>
</comment>
<dbReference type="Proteomes" id="UP000886501">
    <property type="component" value="Unassembled WGS sequence"/>
</dbReference>
<evidence type="ECO:0000313" key="1">
    <source>
        <dbReference type="EMBL" id="KAF9653454.1"/>
    </source>
</evidence>
<reference evidence="1" key="1">
    <citation type="submission" date="2019-10" db="EMBL/GenBank/DDBJ databases">
        <authorList>
            <consortium name="DOE Joint Genome Institute"/>
            <person name="Kuo A."/>
            <person name="Miyauchi S."/>
            <person name="Kiss E."/>
            <person name="Drula E."/>
            <person name="Kohler A."/>
            <person name="Sanchez-Garcia M."/>
            <person name="Andreopoulos B."/>
            <person name="Barry K.W."/>
            <person name="Bonito G."/>
            <person name="Buee M."/>
            <person name="Carver A."/>
            <person name="Chen C."/>
            <person name="Cichocki N."/>
            <person name="Clum A."/>
            <person name="Culley D."/>
            <person name="Crous P.W."/>
            <person name="Fauchery L."/>
            <person name="Girlanda M."/>
            <person name="Hayes R."/>
            <person name="Keri Z."/>
            <person name="Labutti K."/>
            <person name="Lipzen A."/>
            <person name="Lombard V."/>
            <person name="Magnuson J."/>
            <person name="Maillard F."/>
            <person name="Morin E."/>
            <person name="Murat C."/>
            <person name="Nolan M."/>
            <person name="Ohm R."/>
            <person name="Pangilinan J."/>
            <person name="Pereira M."/>
            <person name="Perotto S."/>
            <person name="Peter M."/>
            <person name="Riley R."/>
            <person name="Sitrit Y."/>
            <person name="Stielow B."/>
            <person name="Szollosi G."/>
            <person name="Zifcakova L."/>
            <person name="Stursova M."/>
            <person name="Spatafora J.W."/>
            <person name="Tedersoo L."/>
            <person name="Vaario L.-M."/>
            <person name="Yamada A."/>
            <person name="Yan M."/>
            <person name="Wang P."/>
            <person name="Xu J."/>
            <person name="Bruns T."/>
            <person name="Baldrian P."/>
            <person name="Vilgalys R."/>
            <person name="Henrissat B."/>
            <person name="Grigoriev I.V."/>
            <person name="Hibbett D."/>
            <person name="Nagy L.G."/>
            <person name="Martin F.M."/>
        </authorList>
    </citation>
    <scope>NUCLEOTIDE SEQUENCE</scope>
    <source>
        <strain evidence="1">P2</strain>
    </source>
</reference>
<proteinExistence type="predicted"/>
<name>A0ACB6ZVI5_THEGA</name>
<sequence>MQVPGAHNRGRQTILADVNVFRRQPSPQDVTELQALIAKNESSLTLLNEEIEACSRQLSALRTRSYAHVLTIRKCQAAMTLARLIPQELLAKIFEHASETGWTRAPVVVSHVCSAWRAAAQSHPSVWSRVTVNLDMRDPVGWTEYWLSMARQAFLHVTIVHTVPTTTLGQVMALLLEHSERWISLTLDLHLADTRQVLAMCTTRFTRLRSIYVSLFTIDENIEAAEGTTGFTNAFRDVSTLASVSIVGNILPRDLPPRLTSLRIEYSDIVGSGIETPRVIIEALRNLPELETLNLRLGVTILVSMAPLDIPNIELPNLRTLVYDDLRTGEFPILNHLTAPSLTHLHAHVQPDPEVFDAPSHLIRFLEDSPNVETLELDGVDIWPAQWLSTLPLLPKLRKLHLHDSDIDGAVIEKMFGENGLCPDLQRIDLRWCQHVRGTTLVRLVESRMKEGGCEIEEVAAIGCSLVRKQDAMQLATLTKFRVVIGERDEYCREFDFLSHFSARSSTDLVFAQARGDVAITSNIVNGSSSTC</sequence>
<accession>A0ACB6ZVI5</accession>
<protein>
    <submittedName>
        <fullName evidence="1">Uncharacterized protein</fullName>
    </submittedName>
</protein>
<reference evidence="1" key="2">
    <citation type="journal article" date="2020" name="Nat. Commun.">
        <title>Large-scale genome sequencing of mycorrhizal fungi provides insights into the early evolution of symbiotic traits.</title>
        <authorList>
            <person name="Miyauchi S."/>
            <person name="Kiss E."/>
            <person name="Kuo A."/>
            <person name="Drula E."/>
            <person name="Kohler A."/>
            <person name="Sanchez-Garcia M."/>
            <person name="Morin E."/>
            <person name="Andreopoulos B."/>
            <person name="Barry K.W."/>
            <person name="Bonito G."/>
            <person name="Buee M."/>
            <person name="Carver A."/>
            <person name="Chen C."/>
            <person name="Cichocki N."/>
            <person name="Clum A."/>
            <person name="Culley D."/>
            <person name="Crous P.W."/>
            <person name="Fauchery L."/>
            <person name="Girlanda M."/>
            <person name="Hayes R.D."/>
            <person name="Keri Z."/>
            <person name="LaButti K."/>
            <person name="Lipzen A."/>
            <person name="Lombard V."/>
            <person name="Magnuson J."/>
            <person name="Maillard F."/>
            <person name="Murat C."/>
            <person name="Nolan M."/>
            <person name="Ohm R.A."/>
            <person name="Pangilinan J."/>
            <person name="Pereira M.F."/>
            <person name="Perotto S."/>
            <person name="Peter M."/>
            <person name="Pfister S."/>
            <person name="Riley R."/>
            <person name="Sitrit Y."/>
            <person name="Stielow J.B."/>
            <person name="Szollosi G."/>
            <person name="Zifcakova L."/>
            <person name="Stursova M."/>
            <person name="Spatafora J.W."/>
            <person name="Tedersoo L."/>
            <person name="Vaario L.M."/>
            <person name="Yamada A."/>
            <person name="Yan M."/>
            <person name="Wang P."/>
            <person name="Xu J."/>
            <person name="Bruns T."/>
            <person name="Baldrian P."/>
            <person name="Vilgalys R."/>
            <person name="Dunand C."/>
            <person name="Henrissat B."/>
            <person name="Grigoriev I.V."/>
            <person name="Hibbett D."/>
            <person name="Nagy L.G."/>
            <person name="Martin F.M."/>
        </authorList>
    </citation>
    <scope>NUCLEOTIDE SEQUENCE</scope>
    <source>
        <strain evidence="1">P2</strain>
    </source>
</reference>
<keyword evidence="2" id="KW-1185">Reference proteome</keyword>
<organism evidence="1 2">
    <name type="scientific">Thelephora ganbajun</name>
    <name type="common">Ganba fungus</name>
    <dbReference type="NCBI Taxonomy" id="370292"/>
    <lineage>
        <taxon>Eukaryota</taxon>
        <taxon>Fungi</taxon>
        <taxon>Dikarya</taxon>
        <taxon>Basidiomycota</taxon>
        <taxon>Agaricomycotina</taxon>
        <taxon>Agaricomycetes</taxon>
        <taxon>Thelephorales</taxon>
        <taxon>Thelephoraceae</taxon>
        <taxon>Thelephora</taxon>
    </lineage>
</organism>